<organism evidence="7 8">
    <name type="scientific">Thiohalomonas denitrificans</name>
    <dbReference type="NCBI Taxonomy" id="415747"/>
    <lineage>
        <taxon>Bacteria</taxon>
        <taxon>Pseudomonadati</taxon>
        <taxon>Pseudomonadota</taxon>
        <taxon>Gammaproteobacteria</taxon>
        <taxon>Thiohalomonadales</taxon>
        <taxon>Thiohalomonadaceae</taxon>
        <taxon>Thiohalomonas</taxon>
    </lineage>
</organism>
<comment type="catalytic activity">
    <reaction evidence="3">
        <text>2 GTP = 3',3'-c-di-GMP + 2 diphosphate</text>
        <dbReference type="Rhea" id="RHEA:24898"/>
        <dbReference type="ChEBI" id="CHEBI:33019"/>
        <dbReference type="ChEBI" id="CHEBI:37565"/>
        <dbReference type="ChEBI" id="CHEBI:58805"/>
        <dbReference type="EC" id="2.7.7.65"/>
    </reaction>
</comment>
<dbReference type="GO" id="GO:1902201">
    <property type="term" value="P:negative regulation of bacterial-type flagellum-dependent cell motility"/>
    <property type="evidence" value="ECO:0007669"/>
    <property type="project" value="TreeGrafter"/>
</dbReference>
<evidence type="ECO:0000256" key="1">
    <source>
        <dbReference type="ARBA" id="ARBA00001946"/>
    </source>
</evidence>
<dbReference type="GO" id="GO:0043709">
    <property type="term" value="P:cell adhesion involved in single-species biofilm formation"/>
    <property type="evidence" value="ECO:0007669"/>
    <property type="project" value="TreeGrafter"/>
</dbReference>
<dbReference type="AlphaFoldDB" id="A0A1G5PTH9"/>
<name>A0A1G5PTH9_9GAMM</name>
<dbReference type="Gene3D" id="3.30.450.20">
    <property type="entry name" value="PAS domain"/>
    <property type="match status" value="1"/>
</dbReference>
<dbReference type="PANTHER" id="PTHR45138:SF9">
    <property type="entry name" value="DIGUANYLATE CYCLASE DGCM-RELATED"/>
    <property type="match status" value="1"/>
</dbReference>
<dbReference type="InterPro" id="IPR000160">
    <property type="entry name" value="GGDEF_dom"/>
</dbReference>
<protein>
    <recommendedName>
        <fullName evidence="2">diguanylate cyclase</fullName>
        <ecNumber evidence="2">2.7.7.65</ecNumber>
    </recommendedName>
</protein>
<reference evidence="7 8" key="1">
    <citation type="submission" date="2016-10" db="EMBL/GenBank/DDBJ databases">
        <authorList>
            <person name="de Groot N.N."/>
        </authorList>
    </citation>
    <scope>NUCLEOTIDE SEQUENCE [LARGE SCALE GENOMIC DNA]</scope>
    <source>
        <strain evidence="7 8">HLD2</strain>
    </source>
</reference>
<dbReference type="FunFam" id="3.30.70.270:FF:000001">
    <property type="entry name" value="Diguanylate cyclase domain protein"/>
    <property type="match status" value="1"/>
</dbReference>
<evidence type="ECO:0000256" key="3">
    <source>
        <dbReference type="ARBA" id="ARBA00034247"/>
    </source>
</evidence>
<dbReference type="InterPro" id="IPR035965">
    <property type="entry name" value="PAS-like_dom_sf"/>
</dbReference>
<dbReference type="SUPFAM" id="SSF55785">
    <property type="entry name" value="PYP-like sensor domain (PAS domain)"/>
    <property type="match status" value="1"/>
</dbReference>
<dbReference type="CDD" id="cd01949">
    <property type="entry name" value="GGDEF"/>
    <property type="match status" value="1"/>
</dbReference>
<dbReference type="InterPro" id="IPR000700">
    <property type="entry name" value="PAS-assoc_C"/>
</dbReference>
<dbReference type="PROSITE" id="PS50112">
    <property type="entry name" value="PAS"/>
    <property type="match status" value="1"/>
</dbReference>
<evidence type="ECO:0000256" key="2">
    <source>
        <dbReference type="ARBA" id="ARBA00012528"/>
    </source>
</evidence>
<dbReference type="Gene3D" id="3.30.70.270">
    <property type="match status" value="1"/>
</dbReference>
<dbReference type="InterPro" id="IPR000014">
    <property type="entry name" value="PAS"/>
</dbReference>
<dbReference type="GO" id="GO:0005886">
    <property type="term" value="C:plasma membrane"/>
    <property type="evidence" value="ECO:0007669"/>
    <property type="project" value="TreeGrafter"/>
</dbReference>
<evidence type="ECO:0000259" key="5">
    <source>
        <dbReference type="PROSITE" id="PS50113"/>
    </source>
</evidence>
<dbReference type="Pfam" id="PF00990">
    <property type="entry name" value="GGDEF"/>
    <property type="match status" value="1"/>
</dbReference>
<evidence type="ECO:0000259" key="6">
    <source>
        <dbReference type="PROSITE" id="PS50887"/>
    </source>
</evidence>
<dbReference type="RefSeq" id="WP_092992770.1">
    <property type="nucleotide sequence ID" value="NZ_FMWD01000002.1"/>
</dbReference>
<dbReference type="SUPFAM" id="SSF55073">
    <property type="entry name" value="Nucleotide cyclase"/>
    <property type="match status" value="1"/>
</dbReference>
<accession>A0A1G5PTH9</accession>
<evidence type="ECO:0000259" key="4">
    <source>
        <dbReference type="PROSITE" id="PS50112"/>
    </source>
</evidence>
<dbReference type="SMART" id="SM00267">
    <property type="entry name" value="GGDEF"/>
    <property type="match status" value="1"/>
</dbReference>
<feature type="domain" description="PAC" evidence="5">
    <location>
        <begin position="91"/>
        <end position="144"/>
    </location>
</feature>
<evidence type="ECO:0000313" key="7">
    <source>
        <dbReference type="EMBL" id="SCZ52511.1"/>
    </source>
</evidence>
<dbReference type="NCBIfam" id="TIGR00229">
    <property type="entry name" value="sensory_box"/>
    <property type="match status" value="1"/>
</dbReference>
<comment type="cofactor">
    <cofactor evidence="1">
        <name>Mg(2+)</name>
        <dbReference type="ChEBI" id="CHEBI:18420"/>
    </cofactor>
</comment>
<dbReference type="PROSITE" id="PS50113">
    <property type="entry name" value="PAC"/>
    <property type="match status" value="1"/>
</dbReference>
<dbReference type="Proteomes" id="UP000199648">
    <property type="component" value="Unassembled WGS sequence"/>
</dbReference>
<dbReference type="SMART" id="SM00091">
    <property type="entry name" value="PAS"/>
    <property type="match status" value="1"/>
</dbReference>
<sequence length="327" mass="36644">MSDETKQTPKIIEQLRRERELLDEILNHSADVIFAFDREGNVTVWSAPAERVTGVSKSDAWGRPLANIPPFFALTGGEASYQRILAGDSLRLPERRYFIPAFGVEAVLDVFLTPLRDASGGVEGGLGIIHDITRYKRAEEALTASEARLREANTVLAHEAMHDALTGLPNRRAMERRMEAEWRRTARHDRELSLLMIDIDHFKAYNDHYGHLQGDECLRRVAEALQRNLGRPADTVARYGGEEFLALLPETPLEGARQLAETMHQAVARLSIPHETSPVAPYVTISIGVSASRPRHSSPDTVRKRADQALYQAKEKGRNRVEVAKTK</sequence>
<dbReference type="NCBIfam" id="TIGR00254">
    <property type="entry name" value="GGDEF"/>
    <property type="match status" value="1"/>
</dbReference>
<feature type="domain" description="PAS" evidence="4">
    <location>
        <begin position="18"/>
        <end position="63"/>
    </location>
</feature>
<dbReference type="CDD" id="cd00130">
    <property type="entry name" value="PAS"/>
    <property type="match status" value="1"/>
</dbReference>
<dbReference type="EMBL" id="FMWD01000002">
    <property type="protein sequence ID" value="SCZ52511.1"/>
    <property type="molecule type" value="Genomic_DNA"/>
</dbReference>
<dbReference type="PANTHER" id="PTHR45138">
    <property type="entry name" value="REGULATORY COMPONENTS OF SENSORY TRANSDUCTION SYSTEM"/>
    <property type="match status" value="1"/>
</dbReference>
<evidence type="ECO:0000313" key="8">
    <source>
        <dbReference type="Proteomes" id="UP000199648"/>
    </source>
</evidence>
<dbReference type="Pfam" id="PF08448">
    <property type="entry name" value="PAS_4"/>
    <property type="match status" value="1"/>
</dbReference>
<dbReference type="EC" id="2.7.7.65" evidence="2"/>
<dbReference type="InterPro" id="IPR043128">
    <property type="entry name" value="Rev_trsase/Diguanyl_cyclase"/>
</dbReference>
<dbReference type="PROSITE" id="PS50887">
    <property type="entry name" value="GGDEF"/>
    <property type="match status" value="1"/>
</dbReference>
<dbReference type="InterPro" id="IPR013656">
    <property type="entry name" value="PAS_4"/>
</dbReference>
<gene>
    <name evidence="7" type="ORF">SAMN03097708_00760</name>
</gene>
<dbReference type="STRING" id="415747.SAMN03097708_00760"/>
<dbReference type="InterPro" id="IPR029787">
    <property type="entry name" value="Nucleotide_cyclase"/>
</dbReference>
<dbReference type="OrthoDB" id="9773156at2"/>
<keyword evidence="8" id="KW-1185">Reference proteome</keyword>
<proteinExistence type="predicted"/>
<feature type="domain" description="GGDEF" evidence="6">
    <location>
        <begin position="190"/>
        <end position="326"/>
    </location>
</feature>
<dbReference type="InterPro" id="IPR050469">
    <property type="entry name" value="Diguanylate_Cyclase"/>
</dbReference>
<dbReference type="GO" id="GO:0052621">
    <property type="term" value="F:diguanylate cyclase activity"/>
    <property type="evidence" value="ECO:0007669"/>
    <property type="project" value="UniProtKB-EC"/>
</dbReference>